<evidence type="ECO:0000256" key="1">
    <source>
        <dbReference type="ARBA" id="ARBA00022737"/>
    </source>
</evidence>
<dbReference type="PANTHER" id="PTHR44943">
    <property type="entry name" value="CELLULOSE SYNTHASE OPERON PROTEIN C"/>
    <property type="match status" value="1"/>
</dbReference>
<dbReference type="STRING" id="197461.A3843_02535"/>
<dbReference type="PROSITE" id="PS50293">
    <property type="entry name" value="TPR_REGION"/>
    <property type="match status" value="1"/>
</dbReference>
<dbReference type="Gene3D" id="1.25.40.10">
    <property type="entry name" value="Tetratricopeptide repeat domain"/>
    <property type="match status" value="3"/>
</dbReference>
<evidence type="ECO:0008006" key="6">
    <source>
        <dbReference type="Google" id="ProtNLM"/>
    </source>
</evidence>
<evidence type="ECO:0000313" key="4">
    <source>
        <dbReference type="EMBL" id="OKL45238.1"/>
    </source>
</evidence>
<dbReference type="OrthoDB" id="9766710at2"/>
<protein>
    <recommendedName>
        <fullName evidence="6">Lipoprotein NlpI</fullName>
    </recommendedName>
</protein>
<dbReference type="EMBL" id="LVVZ01000005">
    <property type="protein sequence ID" value="OKL45238.1"/>
    <property type="molecule type" value="Genomic_DNA"/>
</dbReference>
<dbReference type="InterPro" id="IPR019734">
    <property type="entry name" value="TPR_rpt"/>
</dbReference>
<keyword evidence="5" id="KW-1185">Reference proteome</keyword>
<dbReference type="Pfam" id="PF13432">
    <property type="entry name" value="TPR_16"/>
    <property type="match status" value="4"/>
</dbReference>
<gene>
    <name evidence="4" type="ORF">A3843_02535</name>
</gene>
<dbReference type="InterPro" id="IPR051685">
    <property type="entry name" value="Ycf3/AcsC/BcsC/TPR_MFPF"/>
</dbReference>
<feature type="repeat" description="TPR" evidence="3">
    <location>
        <begin position="427"/>
        <end position="460"/>
    </location>
</feature>
<evidence type="ECO:0000256" key="2">
    <source>
        <dbReference type="ARBA" id="ARBA00022803"/>
    </source>
</evidence>
<dbReference type="Pfam" id="PF13181">
    <property type="entry name" value="TPR_8"/>
    <property type="match status" value="1"/>
</dbReference>
<keyword evidence="1" id="KW-0677">Repeat</keyword>
<keyword evidence="2 3" id="KW-0802">TPR repeat</keyword>
<dbReference type="AlphaFoldDB" id="A0A1U7JKM2"/>
<dbReference type="SUPFAM" id="SSF48452">
    <property type="entry name" value="TPR-like"/>
    <property type="match status" value="3"/>
</dbReference>
<evidence type="ECO:0000256" key="3">
    <source>
        <dbReference type="PROSITE-ProRule" id="PRU00339"/>
    </source>
</evidence>
<dbReference type="InterPro" id="IPR011990">
    <property type="entry name" value="TPR-like_helical_dom_sf"/>
</dbReference>
<evidence type="ECO:0000313" key="5">
    <source>
        <dbReference type="Proteomes" id="UP000185783"/>
    </source>
</evidence>
<proteinExistence type="predicted"/>
<reference evidence="4 5" key="1">
    <citation type="submission" date="2016-03" db="EMBL/GenBank/DDBJ databases">
        <title>Genome sequence of Nesiotobacter sp. nov., a moderately halophilic alphaproteobacterium isolated from the Yellow Sea, China.</title>
        <authorList>
            <person name="Zhang G."/>
            <person name="Zhang R."/>
        </authorList>
    </citation>
    <scope>NUCLEOTIDE SEQUENCE [LARGE SCALE GENOMIC DNA]</scope>
    <source>
        <strain evidence="4 5">WB1-6</strain>
    </source>
</reference>
<dbReference type="PANTHER" id="PTHR44943:SF4">
    <property type="entry name" value="TPR REPEAT-CONTAINING PROTEIN MJ0798"/>
    <property type="match status" value="1"/>
</dbReference>
<sequence length="593" mass="66099">MDHSRQSFDTRRSPLSLLGRRTAILAATVAVTTVTWAHAASLSTSQFAEPLTQEYSLAGSYLSGRSALQAQDLGHAAEFFERALRLDPDNYYLQDRTFVMALADGNFDRAQPLIDRLLENDRDHFLAHFFKSAKALKARDYTQAIEALDGGDINPLSRLTFAIMAAWAEAGRGNTDKGVEILSTVEGPNWFELFTSFNAGLILEAADRRAEALDYYEEAYGADPGALRITNAYARALAANARQQEAFEVLDAYEQLVPNHPLLVATRDKITSGGTVDPLVTTPAEGVAEALYGLGSAISRDGEELSAVYLQTSRYLDEDLDAAAIALGTLFDQLGNNARAIEYLDSVDPASPMKREAEIQIGLHYNVLDDLEQARAHLEDLVKEDPSDLEAVTALGNVLRSHSLFEEAEAAYSAGISTLDEVKRQNWPLLYFRGITLERQDKWDQAEADFRKVLDLYPDQPMVLNYLGYSLVDRGMKLEEALEMIKTAVRLRPTDGYIVDSLGWVYYRLGRYEEAVSQLERAVALRPQDPILNDHLGDAYWKVGRKLEARFKWNHARDLEPEPDHLEKILDKIANGMPEDDGTLSIGQNSNER</sequence>
<name>A0A1U7JKM2_9HYPH</name>
<accession>A0A1U7JKM2</accession>
<feature type="repeat" description="TPR" evidence="3">
    <location>
        <begin position="496"/>
        <end position="529"/>
    </location>
</feature>
<dbReference type="PROSITE" id="PS50005">
    <property type="entry name" value="TPR"/>
    <property type="match status" value="3"/>
</dbReference>
<dbReference type="Proteomes" id="UP000185783">
    <property type="component" value="Unassembled WGS sequence"/>
</dbReference>
<dbReference type="SMART" id="SM00028">
    <property type="entry name" value="TPR"/>
    <property type="match status" value="8"/>
</dbReference>
<dbReference type="RefSeq" id="WP_028480264.1">
    <property type="nucleotide sequence ID" value="NZ_LVVZ01000005.1"/>
</dbReference>
<comment type="caution">
    <text evidence="4">The sequence shown here is derived from an EMBL/GenBank/DDBJ whole genome shotgun (WGS) entry which is preliminary data.</text>
</comment>
<organism evidence="4 5">
    <name type="scientific">Pseudovibrio exalbescens</name>
    <dbReference type="NCBI Taxonomy" id="197461"/>
    <lineage>
        <taxon>Bacteria</taxon>
        <taxon>Pseudomonadati</taxon>
        <taxon>Pseudomonadota</taxon>
        <taxon>Alphaproteobacteria</taxon>
        <taxon>Hyphomicrobiales</taxon>
        <taxon>Stappiaceae</taxon>
        <taxon>Pseudovibrio</taxon>
    </lineage>
</organism>
<feature type="repeat" description="TPR" evidence="3">
    <location>
        <begin position="57"/>
        <end position="90"/>
    </location>
</feature>
<dbReference type="Pfam" id="PF13414">
    <property type="entry name" value="TPR_11"/>
    <property type="match status" value="1"/>
</dbReference>